<dbReference type="PANTHER" id="PTHR43341">
    <property type="entry name" value="AMINO ACID PERMEASE"/>
    <property type="match status" value="1"/>
</dbReference>
<evidence type="ECO:0000256" key="6">
    <source>
        <dbReference type="SAM" id="Phobius"/>
    </source>
</evidence>
<dbReference type="Pfam" id="PF00324">
    <property type="entry name" value="AA_permease"/>
    <property type="match status" value="1"/>
</dbReference>
<feature type="transmembrane region" description="Helical" evidence="6">
    <location>
        <begin position="398"/>
        <end position="423"/>
    </location>
</feature>
<keyword evidence="3 6" id="KW-0812">Transmembrane</keyword>
<organism evidence="8 9">
    <name type="scientific">Gymnopus androsaceus JB14</name>
    <dbReference type="NCBI Taxonomy" id="1447944"/>
    <lineage>
        <taxon>Eukaryota</taxon>
        <taxon>Fungi</taxon>
        <taxon>Dikarya</taxon>
        <taxon>Basidiomycota</taxon>
        <taxon>Agaricomycotina</taxon>
        <taxon>Agaricomycetes</taxon>
        <taxon>Agaricomycetidae</taxon>
        <taxon>Agaricales</taxon>
        <taxon>Marasmiineae</taxon>
        <taxon>Omphalotaceae</taxon>
        <taxon>Gymnopus</taxon>
    </lineage>
</organism>
<feature type="transmembrane region" description="Helical" evidence="6">
    <location>
        <begin position="309"/>
        <end position="336"/>
    </location>
</feature>
<dbReference type="OrthoDB" id="10062876at2759"/>
<sequence>MKGNDADVLEKAYDSNVQDNAELYGFQGDSIRNPIPVLAEEEVFVEVKDLKKGLEQRHIQMIALAGTIGTGLFLGSGRALATGGPVGVFLGYLFTGVLVSGVVISIAEMSALVPLSGSIIRQAEYFFDPALSFAQGWNTVYNYSVGIPAEIVAAGVLIEFWVPTSEVSSIHFSVFNGILVIATNLLFIRVYGELEFGFSMLKILLIVGLIIMGLCIDLGGVPSQPRLGFHYWRDPVSRFCGFWTTFSNAAYAYSGVESIANAAAEAGKRIFFRVLIFYVLSIFVVTLLVPSNSQDLLSAQQGNAAQSPFVIASSLAGIRVVPHIVNAVVLTSAWSAANSGMLTSTRTLYGLAHEGHAPKFLLKTNRFGIPFICVLCLGFFIALGYMTLSDNASTVFTWFQNLVSTAVLIQWCIISLVYLRFYYACRRQNIDRHTELPWAGPCQPYAAWMSLLSFGTILLTAGYPTFIKGDWDTEQFFGAYFNLPLIFGLYFGYKWVKGTKVVGLEEMPIRYYIDIAKKHPEEEEVELRGWRRLAILWS</sequence>
<evidence type="ECO:0000259" key="7">
    <source>
        <dbReference type="Pfam" id="PF00324"/>
    </source>
</evidence>
<feature type="transmembrane region" description="Helical" evidence="6">
    <location>
        <begin position="444"/>
        <end position="463"/>
    </location>
</feature>
<dbReference type="Proteomes" id="UP000799118">
    <property type="component" value="Unassembled WGS sequence"/>
</dbReference>
<feature type="transmembrane region" description="Helical" evidence="6">
    <location>
        <begin position="241"/>
        <end position="263"/>
    </location>
</feature>
<proteinExistence type="predicted"/>
<evidence type="ECO:0000256" key="3">
    <source>
        <dbReference type="ARBA" id="ARBA00022692"/>
    </source>
</evidence>
<dbReference type="PANTHER" id="PTHR43341:SF18">
    <property type="entry name" value="AMINO ACID PERMEASE_ SLC12A DOMAIN-CONTAINING PROTEIN"/>
    <property type="match status" value="1"/>
</dbReference>
<dbReference type="GO" id="GO:0015171">
    <property type="term" value="F:amino acid transmembrane transporter activity"/>
    <property type="evidence" value="ECO:0007669"/>
    <property type="project" value="TreeGrafter"/>
</dbReference>
<dbReference type="PIRSF" id="PIRSF006060">
    <property type="entry name" value="AA_transporter"/>
    <property type="match status" value="1"/>
</dbReference>
<feature type="transmembrane region" description="Helical" evidence="6">
    <location>
        <begin position="170"/>
        <end position="191"/>
    </location>
</feature>
<dbReference type="InterPro" id="IPR050524">
    <property type="entry name" value="APC_YAT"/>
</dbReference>
<dbReference type="AlphaFoldDB" id="A0A6A4I1Y3"/>
<keyword evidence="9" id="KW-1185">Reference proteome</keyword>
<keyword evidence="2" id="KW-0813">Transport</keyword>
<gene>
    <name evidence="8" type="ORF">BT96DRAFT_955964</name>
</gene>
<dbReference type="GO" id="GO:0016020">
    <property type="term" value="C:membrane"/>
    <property type="evidence" value="ECO:0007669"/>
    <property type="project" value="UniProtKB-SubCell"/>
</dbReference>
<accession>A0A6A4I1Y3</accession>
<dbReference type="FunFam" id="1.20.1740.10:FF:000001">
    <property type="entry name" value="Amino acid permease"/>
    <property type="match status" value="1"/>
</dbReference>
<feature type="transmembrane region" description="Helical" evidence="6">
    <location>
        <begin position="475"/>
        <end position="493"/>
    </location>
</feature>
<evidence type="ECO:0000256" key="4">
    <source>
        <dbReference type="ARBA" id="ARBA00022989"/>
    </source>
</evidence>
<keyword evidence="5 6" id="KW-0472">Membrane</keyword>
<dbReference type="Gene3D" id="1.20.1740.10">
    <property type="entry name" value="Amino acid/polyamine transporter I"/>
    <property type="match status" value="1"/>
</dbReference>
<keyword evidence="4 6" id="KW-1133">Transmembrane helix</keyword>
<evidence type="ECO:0000313" key="9">
    <source>
        <dbReference type="Proteomes" id="UP000799118"/>
    </source>
</evidence>
<evidence type="ECO:0000256" key="1">
    <source>
        <dbReference type="ARBA" id="ARBA00004141"/>
    </source>
</evidence>
<feature type="transmembrane region" description="Helical" evidence="6">
    <location>
        <begin position="61"/>
        <end position="81"/>
    </location>
</feature>
<feature type="domain" description="Amino acid permease/ SLC12A" evidence="7">
    <location>
        <begin position="58"/>
        <end position="500"/>
    </location>
</feature>
<reference evidence="8" key="1">
    <citation type="journal article" date="2019" name="Environ. Microbiol.">
        <title>Fungal ecological strategies reflected in gene transcription - a case study of two litter decomposers.</title>
        <authorList>
            <person name="Barbi F."/>
            <person name="Kohler A."/>
            <person name="Barry K."/>
            <person name="Baskaran P."/>
            <person name="Daum C."/>
            <person name="Fauchery L."/>
            <person name="Ihrmark K."/>
            <person name="Kuo A."/>
            <person name="LaButti K."/>
            <person name="Lipzen A."/>
            <person name="Morin E."/>
            <person name="Grigoriev I.V."/>
            <person name="Henrissat B."/>
            <person name="Lindahl B."/>
            <person name="Martin F."/>
        </authorList>
    </citation>
    <scope>NUCLEOTIDE SEQUENCE</scope>
    <source>
        <strain evidence="8">JB14</strain>
    </source>
</reference>
<feature type="transmembrane region" description="Helical" evidence="6">
    <location>
        <begin position="203"/>
        <end position="221"/>
    </location>
</feature>
<dbReference type="EMBL" id="ML769425">
    <property type="protein sequence ID" value="KAE9403428.1"/>
    <property type="molecule type" value="Genomic_DNA"/>
</dbReference>
<evidence type="ECO:0000313" key="8">
    <source>
        <dbReference type="EMBL" id="KAE9403428.1"/>
    </source>
</evidence>
<feature type="transmembrane region" description="Helical" evidence="6">
    <location>
        <begin position="367"/>
        <end position="386"/>
    </location>
</feature>
<evidence type="ECO:0000256" key="5">
    <source>
        <dbReference type="ARBA" id="ARBA00023136"/>
    </source>
</evidence>
<feature type="transmembrane region" description="Helical" evidence="6">
    <location>
        <begin position="93"/>
        <end position="120"/>
    </location>
</feature>
<comment type="subcellular location">
    <subcellularLocation>
        <location evidence="1">Membrane</location>
        <topology evidence="1">Multi-pass membrane protein</topology>
    </subcellularLocation>
</comment>
<evidence type="ECO:0000256" key="2">
    <source>
        <dbReference type="ARBA" id="ARBA00022448"/>
    </source>
</evidence>
<name>A0A6A4I1Y3_9AGAR</name>
<dbReference type="InterPro" id="IPR004841">
    <property type="entry name" value="AA-permease/SLC12A_dom"/>
</dbReference>
<feature type="transmembrane region" description="Helical" evidence="6">
    <location>
        <begin position="270"/>
        <end position="289"/>
    </location>
</feature>
<protein>
    <recommendedName>
        <fullName evidence="7">Amino acid permease/ SLC12A domain-containing protein</fullName>
    </recommendedName>
</protein>